<dbReference type="GO" id="GO:0004623">
    <property type="term" value="F:phospholipase A2 activity"/>
    <property type="evidence" value="ECO:0007669"/>
    <property type="project" value="InterPro"/>
</dbReference>
<reference evidence="2" key="1">
    <citation type="submission" date="2016-11" db="UniProtKB">
        <authorList>
            <consortium name="WormBaseParasite"/>
        </authorList>
    </citation>
    <scope>IDENTIFICATION</scope>
</reference>
<name>A0A1I8B340_MELHA</name>
<dbReference type="InterPro" id="IPR036444">
    <property type="entry name" value="PLipase_A2_dom_sf"/>
</dbReference>
<dbReference type="WBParaSite" id="MhA1_Contig13.frz3.gene4">
    <property type="protein sequence ID" value="MhA1_Contig13.frz3.gene4"/>
    <property type="gene ID" value="MhA1_Contig13.frz3.gene4"/>
</dbReference>
<dbReference type="SUPFAM" id="SSF48619">
    <property type="entry name" value="Phospholipase A2, PLA2"/>
    <property type="match status" value="1"/>
</dbReference>
<dbReference type="AlphaFoldDB" id="A0A1I8B340"/>
<dbReference type="Proteomes" id="UP000095281">
    <property type="component" value="Unplaced"/>
</dbReference>
<proteinExistence type="predicted"/>
<dbReference type="InterPro" id="IPR033112">
    <property type="entry name" value="PLA2_Asp_AS"/>
</dbReference>
<dbReference type="Gene3D" id="1.20.90.10">
    <property type="entry name" value="Phospholipase A2 domain"/>
    <property type="match status" value="1"/>
</dbReference>
<evidence type="ECO:0000313" key="2">
    <source>
        <dbReference type="WBParaSite" id="MhA1_Contig13.frz3.gene4"/>
    </source>
</evidence>
<sequence length="315" mass="36356">MINQNDEDKRFLKMKPEGTVLEDHIGLIAVKMDSGICGPILGNDVFYAVLKRNDIEGCEEFPCHPEFYKKYGCNCCKKHHECIALLKDKCYSQCVKQECQFYPARYYSVSINSSHYNWKCDEGKKSFQCLPDNECEQALCECDRSAAECWVKIPEPMYKEDLCLSVAMDFSRMLSNISFEIVAGVGMKVKQAGEELSLIIKNAKENRKIENLKKANLVVLNAMNTLDEGIRLIEKGEEFMNNTFEVAKLKEEMARKNFELTKTKENIVEEIFSFDMVMLHFIGTKLFAREKNNVLETMKETFKKIEEVEDLIAKL</sequence>
<protein>
    <submittedName>
        <fullName evidence="2">Phospholipase A(2)</fullName>
    </submittedName>
</protein>
<dbReference type="GO" id="GO:0050482">
    <property type="term" value="P:arachidonate secretion"/>
    <property type="evidence" value="ECO:0007669"/>
    <property type="project" value="InterPro"/>
</dbReference>
<organism evidence="1 2">
    <name type="scientific">Meloidogyne hapla</name>
    <name type="common">Root-knot nematode worm</name>
    <dbReference type="NCBI Taxonomy" id="6305"/>
    <lineage>
        <taxon>Eukaryota</taxon>
        <taxon>Metazoa</taxon>
        <taxon>Ecdysozoa</taxon>
        <taxon>Nematoda</taxon>
        <taxon>Chromadorea</taxon>
        <taxon>Rhabditida</taxon>
        <taxon>Tylenchina</taxon>
        <taxon>Tylenchomorpha</taxon>
        <taxon>Tylenchoidea</taxon>
        <taxon>Meloidogynidae</taxon>
        <taxon>Meloidogyninae</taxon>
        <taxon>Meloidogyne</taxon>
    </lineage>
</organism>
<dbReference type="GO" id="GO:0006644">
    <property type="term" value="P:phospholipid metabolic process"/>
    <property type="evidence" value="ECO:0007669"/>
    <property type="project" value="InterPro"/>
</dbReference>
<keyword evidence="1" id="KW-1185">Reference proteome</keyword>
<accession>A0A1I8B340</accession>
<evidence type="ECO:0000313" key="1">
    <source>
        <dbReference type="Proteomes" id="UP000095281"/>
    </source>
</evidence>
<dbReference type="PROSITE" id="PS00119">
    <property type="entry name" value="PA2_ASP"/>
    <property type="match status" value="1"/>
</dbReference>